<keyword evidence="1" id="KW-0732">Signal</keyword>
<evidence type="ECO:0000256" key="1">
    <source>
        <dbReference type="SAM" id="SignalP"/>
    </source>
</evidence>
<accession>A0A2T5JFJ0</accession>
<keyword evidence="4" id="KW-1185">Reference proteome</keyword>
<dbReference type="AlphaFoldDB" id="A0A2T5JFJ0"/>
<dbReference type="OrthoDB" id="1111074at2"/>
<dbReference type="EMBL" id="QAOQ01000001">
    <property type="protein sequence ID" value="PTR01197.1"/>
    <property type="molecule type" value="Genomic_DNA"/>
</dbReference>
<feature type="chain" id="PRO_5015402399" description="DUF5689 domain-containing protein" evidence="1">
    <location>
        <begin position="19"/>
        <end position="528"/>
    </location>
</feature>
<evidence type="ECO:0000259" key="2">
    <source>
        <dbReference type="Pfam" id="PF18942"/>
    </source>
</evidence>
<feature type="domain" description="DUF5689" evidence="2">
    <location>
        <begin position="35"/>
        <end position="246"/>
    </location>
</feature>
<evidence type="ECO:0000313" key="4">
    <source>
        <dbReference type="Proteomes" id="UP000244168"/>
    </source>
</evidence>
<gene>
    <name evidence="3" type="ORF">C8P68_101431</name>
</gene>
<protein>
    <recommendedName>
        <fullName evidence="2">DUF5689 domain-containing protein</fullName>
    </recommendedName>
</protein>
<dbReference type="InterPro" id="IPR043744">
    <property type="entry name" value="DUF5689"/>
</dbReference>
<dbReference type="Proteomes" id="UP000244168">
    <property type="component" value="Unassembled WGS sequence"/>
</dbReference>
<evidence type="ECO:0000313" key="3">
    <source>
        <dbReference type="EMBL" id="PTR01197.1"/>
    </source>
</evidence>
<dbReference type="PROSITE" id="PS51257">
    <property type="entry name" value="PROKAR_LIPOPROTEIN"/>
    <property type="match status" value="1"/>
</dbReference>
<name>A0A2T5JFJ0_9SPHI</name>
<sequence length="528" mass="55788">MKKIAFYALLLAVAFTWAGCKKLGNYQGGVVSPYIPMYDLRNLYKGTDVTLNRDNMFGSDRITGIVVSDYSGKNMPAAGYLVIQDHRRLTLLRGISIPLGADAAKYSSGDSVTVNVLGGLLTRADGILQIKNISAGNVTKISSGNAIPANRVPSSSILASPSDYESTLVAIVKGGFDPIPTPTDKFGGDKVVNDGFENINMHTEAGATFAGTALPVLANFYGIVFNTAGADGKLTPQIRMRKPDDVQVLSSTVTKTRAVISGFINDVSGGDGNYEYIQFLATEDIDFSETPFSVVVTNNAGASTPAGFPTNGWATGGGSPAVGSVAATVFRTFKFNLTSGTAKAGTYFYVGGSGKTINGSSSTSMASSNWIRAFNYTTQSGDGFGEKNGGFFANSGNAFGMAIFADTLVTKDSTPIDAMFISTGGSLFSAGPPAVGYRIANNDFYDIVNPITLDSQPFYRQGSNTLSLSYTTPADQGFYYKLGGIYNARLGKWVKARTQQIVQLTKASTIDQIEAEFPTGTLPTTLKN</sequence>
<dbReference type="Pfam" id="PF18942">
    <property type="entry name" value="DUF5689"/>
    <property type="match status" value="1"/>
</dbReference>
<dbReference type="RefSeq" id="WP_107826609.1">
    <property type="nucleotide sequence ID" value="NZ_CP160205.1"/>
</dbReference>
<feature type="signal peptide" evidence="1">
    <location>
        <begin position="1"/>
        <end position="18"/>
    </location>
</feature>
<reference evidence="3 4" key="1">
    <citation type="submission" date="2018-04" db="EMBL/GenBank/DDBJ databases">
        <title>Genomic Encyclopedia of Archaeal and Bacterial Type Strains, Phase II (KMG-II): from individual species to whole genera.</title>
        <authorList>
            <person name="Goeker M."/>
        </authorList>
    </citation>
    <scope>NUCLEOTIDE SEQUENCE [LARGE SCALE GENOMIC DNA]</scope>
    <source>
        <strain evidence="3 4">DSM 26809</strain>
    </source>
</reference>
<organism evidence="3 4">
    <name type="scientific">Mucilaginibacter yixingensis</name>
    <dbReference type="NCBI Taxonomy" id="1295612"/>
    <lineage>
        <taxon>Bacteria</taxon>
        <taxon>Pseudomonadati</taxon>
        <taxon>Bacteroidota</taxon>
        <taxon>Sphingobacteriia</taxon>
        <taxon>Sphingobacteriales</taxon>
        <taxon>Sphingobacteriaceae</taxon>
        <taxon>Mucilaginibacter</taxon>
    </lineage>
</organism>
<comment type="caution">
    <text evidence="3">The sequence shown here is derived from an EMBL/GenBank/DDBJ whole genome shotgun (WGS) entry which is preliminary data.</text>
</comment>
<proteinExistence type="predicted"/>